<sequence>MPSQNFWSRSDHLLCVTSFTNSGGATLSLKKHADNNVEASRMPANVSINSIDNHHRLATQLLFP</sequence>
<gene>
    <name evidence="2" type="ORF">HannXRQ_Chr17g0551251</name>
    <name evidence="1" type="ORF">HanXRQr2_Chr17g0803401</name>
</gene>
<proteinExistence type="predicted"/>
<dbReference type="AlphaFoldDB" id="A0A251RUD7"/>
<accession>A0A251RUD7</accession>
<dbReference type="EMBL" id="MNCJ02000332">
    <property type="protein sequence ID" value="KAF5755492.1"/>
    <property type="molecule type" value="Genomic_DNA"/>
</dbReference>
<dbReference type="Gramene" id="mRNA:HanXRQr2_Chr17g0803401">
    <property type="protein sequence ID" value="CDS:HanXRQr2_Chr17g0803401.1"/>
    <property type="gene ID" value="HanXRQr2_Chr17g0803401"/>
</dbReference>
<keyword evidence="3" id="KW-1185">Reference proteome</keyword>
<dbReference type="InParanoid" id="A0A251RUD7"/>
<reference evidence="1" key="3">
    <citation type="submission" date="2020-06" db="EMBL/GenBank/DDBJ databases">
        <title>Helianthus annuus Genome sequencing and assembly Release 2.</title>
        <authorList>
            <person name="Gouzy J."/>
            <person name="Langlade N."/>
            <person name="Munos S."/>
        </authorList>
    </citation>
    <scope>NUCLEOTIDE SEQUENCE</scope>
    <source>
        <tissue evidence="1">Leaves</tissue>
    </source>
</reference>
<reference evidence="1 3" key="1">
    <citation type="journal article" date="2017" name="Nature">
        <title>The sunflower genome provides insights into oil metabolism, flowering and Asterid evolution.</title>
        <authorList>
            <person name="Badouin H."/>
            <person name="Gouzy J."/>
            <person name="Grassa C.J."/>
            <person name="Murat F."/>
            <person name="Staton S.E."/>
            <person name="Cottret L."/>
            <person name="Lelandais-Briere C."/>
            <person name="Owens G.L."/>
            <person name="Carrere S."/>
            <person name="Mayjonade B."/>
            <person name="Legrand L."/>
            <person name="Gill N."/>
            <person name="Kane N.C."/>
            <person name="Bowers J.E."/>
            <person name="Hubner S."/>
            <person name="Bellec A."/>
            <person name="Berard A."/>
            <person name="Berges H."/>
            <person name="Blanchet N."/>
            <person name="Boniface M.C."/>
            <person name="Brunel D."/>
            <person name="Catrice O."/>
            <person name="Chaidir N."/>
            <person name="Claudel C."/>
            <person name="Donnadieu C."/>
            <person name="Faraut T."/>
            <person name="Fievet G."/>
            <person name="Helmstetter N."/>
            <person name="King M."/>
            <person name="Knapp S.J."/>
            <person name="Lai Z."/>
            <person name="Le Paslier M.C."/>
            <person name="Lippi Y."/>
            <person name="Lorenzon L."/>
            <person name="Mandel J.R."/>
            <person name="Marage G."/>
            <person name="Marchand G."/>
            <person name="Marquand E."/>
            <person name="Bret-Mestries E."/>
            <person name="Morien E."/>
            <person name="Nambeesan S."/>
            <person name="Nguyen T."/>
            <person name="Pegot-Espagnet P."/>
            <person name="Pouilly N."/>
            <person name="Raftis F."/>
            <person name="Sallet E."/>
            <person name="Schiex T."/>
            <person name="Thomas J."/>
            <person name="Vandecasteele C."/>
            <person name="Vares D."/>
            <person name="Vear F."/>
            <person name="Vautrin S."/>
            <person name="Crespi M."/>
            <person name="Mangin B."/>
            <person name="Burke J.M."/>
            <person name="Salse J."/>
            <person name="Munos S."/>
            <person name="Vincourt P."/>
            <person name="Rieseberg L.H."/>
            <person name="Langlade N.B."/>
        </authorList>
    </citation>
    <scope>NUCLEOTIDE SEQUENCE [LARGE SCALE GENOMIC DNA]</scope>
    <source>
        <strain evidence="3">cv. SF193</strain>
        <tissue evidence="1">Leaves</tissue>
    </source>
</reference>
<evidence type="ECO:0000313" key="2">
    <source>
        <dbReference type="EMBL" id="OTF86479.1"/>
    </source>
</evidence>
<name>A0A251RUD7_HELAN</name>
<evidence type="ECO:0000313" key="1">
    <source>
        <dbReference type="EMBL" id="KAF5755492.1"/>
    </source>
</evidence>
<evidence type="ECO:0000313" key="3">
    <source>
        <dbReference type="Proteomes" id="UP000215914"/>
    </source>
</evidence>
<organism evidence="2 3">
    <name type="scientific">Helianthus annuus</name>
    <name type="common">Common sunflower</name>
    <dbReference type="NCBI Taxonomy" id="4232"/>
    <lineage>
        <taxon>Eukaryota</taxon>
        <taxon>Viridiplantae</taxon>
        <taxon>Streptophyta</taxon>
        <taxon>Embryophyta</taxon>
        <taxon>Tracheophyta</taxon>
        <taxon>Spermatophyta</taxon>
        <taxon>Magnoliopsida</taxon>
        <taxon>eudicotyledons</taxon>
        <taxon>Gunneridae</taxon>
        <taxon>Pentapetalae</taxon>
        <taxon>asterids</taxon>
        <taxon>campanulids</taxon>
        <taxon>Asterales</taxon>
        <taxon>Asteraceae</taxon>
        <taxon>Asteroideae</taxon>
        <taxon>Heliantheae alliance</taxon>
        <taxon>Heliantheae</taxon>
        <taxon>Helianthus</taxon>
    </lineage>
</organism>
<reference evidence="2" key="2">
    <citation type="submission" date="2017-02" db="EMBL/GenBank/DDBJ databases">
        <title>Sunflower complete genome.</title>
        <authorList>
            <person name="Langlade N."/>
            <person name="Munos S."/>
        </authorList>
    </citation>
    <scope>NUCLEOTIDE SEQUENCE [LARGE SCALE GENOMIC DNA]</scope>
    <source>
        <tissue evidence="2">Leaves</tissue>
    </source>
</reference>
<dbReference type="EMBL" id="CM007906">
    <property type="protein sequence ID" value="OTF86479.1"/>
    <property type="molecule type" value="Genomic_DNA"/>
</dbReference>
<dbReference type="Proteomes" id="UP000215914">
    <property type="component" value="Chromosome 17"/>
</dbReference>
<protein>
    <submittedName>
        <fullName evidence="2">Uncharacterized protein</fullName>
    </submittedName>
</protein>